<gene>
    <name evidence="1" type="ORF">mvi_23350</name>
</gene>
<proteinExistence type="predicted"/>
<dbReference type="Gene3D" id="3.40.190.10">
    <property type="entry name" value="Periplasmic binding protein-like II"/>
    <property type="match status" value="1"/>
</dbReference>
<dbReference type="AlphaFoldDB" id="A0A8H8WTA9"/>
<dbReference type="SUPFAM" id="SSF53850">
    <property type="entry name" value="Periplasmic binding protein-like II"/>
    <property type="match status" value="1"/>
</dbReference>
<protein>
    <submittedName>
        <fullName evidence="1">Uncharacterized protein</fullName>
    </submittedName>
</protein>
<dbReference type="KEGG" id="mind:mvi_23350"/>
<dbReference type="Proteomes" id="UP000663508">
    <property type="component" value="Chromosome"/>
</dbReference>
<organism evidence="1 2">
    <name type="scientific">Methylobacterium indicum</name>
    <dbReference type="NCBI Taxonomy" id="1775910"/>
    <lineage>
        <taxon>Bacteria</taxon>
        <taxon>Pseudomonadati</taxon>
        <taxon>Pseudomonadota</taxon>
        <taxon>Alphaproteobacteria</taxon>
        <taxon>Hyphomicrobiales</taxon>
        <taxon>Methylobacteriaceae</taxon>
        <taxon>Methylobacterium</taxon>
    </lineage>
</organism>
<evidence type="ECO:0000313" key="1">
    <source>
        <dbReference type="EMBL" id="BCM83874.1"/>
    </source>
</evidence>
<accession>A0A8H8WTA9</accession>
<evidence type="ECO:0000313" key="2">
    <source>
        <dbReference type="Proteomes" id="UP000663508"/>
    </source>
</evidence>
<name>A0A8H8WTA9_9HYPH</name>
<dbReference type="EMBL" id="AP024145">
    <property type="protein sequence ID" value="BCM83874.1"/>
    <property type="molecule type" value="Genomic_DNA"/>
</dbReference>
<sequence length="56" mass="5727">MPVTPASTINTAAPTGFISGNVFDGLVDFDLDLKPRPALAESWEVGPHALSSCAAA</sequence>
<reference evidence="1" key="1">
    <citation type="submission" date="2020-11" db="EMBL/GenBank/DDBJ databases">
        <title>Complete genome sequence of a novel pathogenic Methylobacterium strain isolated from rice in Vietnam.</title>
        <authorList>
            <person name="Lai K."/>
            <person name="Okazaki S."/>
            <person name="Higashi K."/>
            <person name="Mori H."/>
            <person name="Toyoda A."/>
            <person name="Kurokawa K."/>
        </authorList>
    </citation>
    <scope>NUCLEOTIDE SEQUENCE</scope>
    <source>
        <strain evidence="1">VL1</strain>
    </source>
</reference>